<proteinExistence type="predicted"/>
<feature type="transmembrane region" description="Helical" evidence="1">
    <location>
        <begin position="12"/>
        <end position="34"/>
    </location>
</feature>
<dbReference type="OrthoDB" id="6784484at2759"/>
<reference evidence="2 3" key="2">
    <citation type="journal article" date="2010" name="Nucleic Acids Res.">
        <title>BeetleBase in 2010: revisions to provide comprehensive genomic information for Tribolium castaneum.</title>
        <authorList>
            <person name="Kim H.S."/>
            <person name="Murphy T."/>
            <person name="Xia J."/>
            <person name="Caragea D."/>
            <person name="Park Y."/>
            <person name="Beeman R.W."/>
            <person name="Lorenzen M.D."/>
            <person name="Butcher S."/>
            <person name="Manak J.R."/>
            <person name="Brown S.J."/>
        </authorList>
    </citation>
    <scope>GENOME REANNOTATION</scope>
    <source>
        <strain evidence="2 3">Georgia GA2</strain>
    </source>
</reference>
<keyword evidence="1" id="KW-0472">Membrane</keyword>
<sequence length="148" mass="16893">MVVTVLWTTSWLVPIISLTVLCVGVIFLLFCLCIQKRENRKTFHLSNSSLSKLMIFRKCETSSSNLPVLQENRDLMDSVDISDRFTSSKLKIDDLEDSDEVKSCDSTDSRFTFYSTYPGFGRSDSTASEYKSTRESFNKTKSFSSFVK</sequence>
<keyword evidence="1" id="KW-1133">Transmembrane helix</keyword>
<evidence type="ECO:0000313" key="3">
    <source>
        <dbReference type="Proteomes" id="UP000007266"/>
    </source>
</evidence>
<protein>
    <submittedName>
        <fullName evidence="2">Uncharacterized protein</fullName>
    </submittedName>
</protein>
<evidence type="ECO:0000313" key="2">
    <source>
        <dbReference type="EMBL" id="EFA07918.2"/>
    </source>
</evidence>
<organism evidence="2 3">
    <name type="scientific">Tribolium castaneum</name>
    <name type="common">Red flour beetle</name>
    <dbReference type="NCBI Taxonomy" id="7070"/>
    <lineage>
        <taxon>Eukaryota</taxon>
        <taxon>Metazoa</taxon>
        <taxon>Ecdysozoa</taxon>
        <taxon>Arthropoda</taxon>
        <taxon>Hexapoda</taxon>
        <taxon>Insecta</taxon>
        <taxon>Pterygota</taxon>
        <taxon>Neoptera</taxon>
        <taxon>Endopterygota</taxon>
        <taxon>Coleoptera</taxon>
        <taxon>Polyphaga</taxon>
        <taxon>Cucujiformia</taxon>
        <taxon>Tenebrionidae</taxon>
        <taxon>Tenebrionidae incertae sedis</taxon>
        <taxon>Tribolium</taxon>
    </lineage>
</organism>
<dbReference type="HOGENOM" id="CLU_2375531_0_0_1"/>
<keyword evidence="3" id="KW-1185">Reference proteome</keyword>
<gene>
    <name evidence="2" type="primary">AUGUSTUS-3.0.2_05494</name>
    <name evidence="2" type="ORF">TcasGA2_TC005494</name>
</gene>
<accession>D6WXZ8</accession>
<reference evidence="2 3" key="1">
    <citation type="journal article" date="2008" name="Nature">
        <title>The genome of the model beetle and pest Tribolium castaneum.</title>
        <authorList>
            <consortium name="Tribolium Genome Sequencing Consortium"/>
            <person name="Richards S."/>
            <person name="Gibbs R.A."/>
            <person name="Weinstock G.M."/>
            <person name="Brown S.J."/>
            <person name="Denell R."/>
            <person name="Beeman R.W."/>
            <person name="Gibbs R."/>
            <person name="Beeman R.W."/>
            <person name="Brown S.J."/>
            <person name="Bucher G."/>
            <person name="Friedrich M."/>
            <person name="Grimmelikhuijzen C.J."/>
            <person name="Klingler M."/>
            <person name="Lorenzen M."/>
            <person name="Richards S."/>
            <person name="Roth S."/>
            <person name="Schroder R."/>
            <person name="Tautz D."/>
            <person name="Zdobnov E.M."/>
            <person name="Muzny D."/>
            <person name="Gibbs R.A."/>
            <person name="Weinstock G.M."/>
            <person name="Attaway T."/>
            <person name="Bell S."/>
            <person name="Buhay C.J."/>
            <person name="Chandrabose M.N."/>
            <person name="Chavez D."/>
            <person name="Clerk-Blankenburg K.P."/>
            <person name="Cree A."/>
            <person name="Dao M."/>
            <person name="Davis C."/>
            <person name="Chacko J."/>
            <person name="Dinh H."/>
            <person name="Dugan-Rocha S."/>
            <person name="Fowler G."/>
            <person name="Garner T.T."/>
            <person name="Garnes J."/>
            <person name="Gnirke A."/>
            <person name="Hawes A."/>
            <person name="Hernandez J."/>
            <person name="Hines S."/>
            <person name="Holder M."/>
            <person name="Hume J."/>
            <person name="Jhangiani S.N."/>
            <person name="Joshi V."/>
            <person name="Khan Z.M."/>
            <person name="Jackson L."/>
            <person name="Kovar C."/>
            <person name="Kowis A."/>
            <person name="Lee S."/>
            <person name="Lewis L.R."/>
            <person name="Margolis J."/>
            <person name="Morgan M."/>
            <person name="Nazareth L.V."/>
            <person name="Nguyen N."/>
            <person name="Okwuonu G."/>
            <person name="Parker D."/>
            <person name="Richards S."/>
            <person name="Ruiz S.J."/>
            <person name="Santibanez J."/>
            <person name="Savard J."/>
            <person name="Scherer S.E."/>
            <person name="Schneider B."/>
            <person name="Sodergren E."/>
            <person name="Tautz D."/>
            <person name="Vattahil S."/>
            <person name="Villasana D."/>
            <person name="White C.S."/>
            <person name="Wright R."/>
            <person name="Park Y."/>
            <person name="Beeman R.W."/>
            <person name="Lord J."/>
            <person name="Oppert B."/>
            <person name="Lorenzen M."/>
            <person name="Brown S."/>
            <person name="Wang L."/>
            <person name="Savard J."/>
            <person name="Tautz D."/>
            <person name="Richards S."/>
            <person name="Weinstock G."/>
            <person name="Gibbs R.A."/>
            <person name="Liu Y."/>
            <person name="Worley K."/>
            <person name="Weinstock G."/>
            <person name="Elsik C.G."/>
            <person name="Reese J.T."/>
            <person name="Elhaik E."/>
            <person name="Landan G."/>
            <person name="Graur D."/>
            <person name="Arensburger P."/>
            <person name="Atkinson P."/>
            <person name="Beeman R.W."/>
            <person name="Beidler J."/>
            <person name="Brown S.J."/>
            <person name="Demuth J.P."/>
            <person name="Drury D.W."/>
            <person name="Du Y.Z."/>
            <person name="Fujiwara H."/>
            <person name="Lorenzen M."/>
            <person name="Maselli V."/>
            <person name="Osanai M."/>
            <person name="Park Y."/>
            <person name="Robertson H.M."/>
            <person name="Tu Z."/>
            <person name="Wang J.J."/>
            <person name="Wang S."/>
            <person name="Richards S."/>
            <person name="Song H."/>
            <person name="Zhang L."/>
            <person name="Sodergren E."/>
            <person name="Werner D."/>
            <person name="Stanke M."/>
            <person name="Morgenstern B."/>
            <person name="Solovyev V."/>
            <person name="Kosarev P."/>
            <person name="Brown G."/>
            <person name="Chen H.C."/>
            <person name="Ermolaeva O."/>
            <person name="Hlavina W."/>
            <person name="Kapustin Y."/>
            <person name="Kiryutin B."/>
            <person name="Kitts P."/>
            <person name="Maglott D."/>
            <person name="Pruitt K."/>
            <person name="Sapojnikov V."/>
            <person name="Souvorov A."/>
            <person name="Mackey A.J."/>
            <person name="Waterhouse R.M."/>
            <person name="Wyder S."/>
            <person name="Zdobnov E.M."/>
            <person name="Zdobnov E.M."/>
            <person name="Wyder S."/>
            <person name="Kriventseva E.V."/>
            <person name="Kadowaki T."/>
            <person name="Bork P."/>
            <person name="Aranda M."/>
            <person name="Bao R."/>
            <person name="Beermann A."/>
            <person name="Berns N."/>
            <person name="Bolognesi R."/>
            <person name="Bonneton F."/>
            <person name="Bopp D."/>
            <person name="Brown S.J."/>
            <person name="Bucher G."/>
            <person name="Butts T."/>
            <person name="Chaumot A."/>
            <person name="Denell R.E."/>
            <person name="Ferrier D.E."/>
            <person name="Friedrich M."/>
            <person name="Gordon C.M."/>
            <person name="Jindra M."/>
            <person name="Klingler M."/>
            <person name="Lan Q."/>
            <person name="Lattorff H.M."/>
            <person name="Laudet V."/>
            <person name="von Levetsow C."/>
            <person name="Liu Z."/>
            <person name="Lutz R."/>
            <person name="Lynch J.A."/>
            <person name="da Fonseca R.N."/>
            <person name="Posnien N."/>
            <person name="Reuter R."/>
            <person name="Roth S."/>
            <person name="Savard J."/>
            <person name="Schinko J.B."/>
            <person name="Schmitt C."/>
            <person name="Schoppmeier M."/>
            <person name="Schroder R."/>
            <person name="Shippy T.D."/>
            <person name="Simonnet F."/>
            <person name="Marques-Souza H."/>
            <person name="Tautz D."/>
            <person name="Tomoyasu Y."/>
            <person name="Trauner J."/>
            <person name="Van der Zee M."/>
            <person name="Vervoort M."/>
            <person name="Wittkopp N."/>
            <person name="Wimmer E.A."/>
            <person name="Yang X."/>
            <person name="Jones A.K."/>
            <person name="Sattelle D.B."/>
            <person name="Ebert P.R."/>
            <person name="Nelson D."/>
            <person name="Scott J.G."/>
            <person name="Beeman R.W."/>
            <person name="Muthukrishnan S."/>
            <person name="Kramer K.J."/>
            <person name="Arakane Y."/>
            <person name="Beeman R.W."/>
            <person name="Zhu Q."/>
            <person name="Hogenkamp D."/>
            <person name="Dixit R."/>
            <person name="Oppert B."/>
            <person name="Jiang H."/>
            <person name="Zou Z."/>
            <person name="Marshall J."/>
            <person name="Elpidina E."/>
            <person name="Vinokurov K."/>
            <person name="Oppert C."/>
            <person name="Zou Z."/>
            <person name="Evans J."/>
            <person name="Lu Z."/>
            <person name="Zhao P."/>
            <person name="Sumathipala N."/>
            <person name="Altincicek B."/>
            <person name="Vilcinskas A."/>
            <person name="Williams M."/>
            <person name="Hultmark D."/>
            <person name="Hetru C."/>
            <person name="Jiang H."/>
            <person name="Grimmelikhuijzen C.J."/>
            <person name="Hauser F."/>
            <person name="Cazzamali G."/>
            <person name="Williamson M."/>
            <person name="Park Y."/>
            <person name="Li B."/>
            <person name="Tanaka Y."/>
            <person name="Predel R."/>
            <person name="Neupert S."/>
            <person name="Schachtner J."/>
            <person name="Verleyen P."/>
            <person name="Raible F."/>
            <person name="Bork P."/>
            <person name="Friedrich M."/>
            <person name="Walden K.K."/>
            <person name="Robertson H.M."/>
            <person name="Angeli S."/>
            <person name="Foret S."/>
            <person name="Bucher G."/>
            <person name="Schuetz S."/>
            <person name="Maleszka R."/>
            <person name="Wimmer E.A."/>
            <person name="Beeman R.W."/>
            <person name="Lorenzen M."/>
            <person name="Tomoyasu Y."/>
            <person name="Miller S.C."/>
            <person name="Grossmann D."/>
            <person name="Bucher G."/>
        </authorList>
    </citation>
    <scope>NUCLEOTIDE SEQUENCE [LARGE SCALE GENOMIC DNA]</scope>
    <source>
        <strain evidence="2 3">Georgia GA2</strain>
    </source>
</reference>
<keyword evidence="1" id="KW-0812">Transmembrane</keyword>
<name>D6WXZ8_TRICA</name>
<dbReference type="InParanoid" id="D6WXZ8"/>
<dbReference type="EMBL" id="KQ971362">
    <property type="protein sequence ID" value="EFA07918.2"/>
    <property type="molecule type" value="Genomic_DNA"/>
</dbReference>
<dbReference type="KEGG" id="tca:103314081"/>
<dbReference type="Proteomes" id="UP000007266">
    <property type="component" value="Linkage group 8"/>
</dbReference>
<evidence type="ECO:0000256" key="1">
    <source>
        <dbReference type="SAM" id="Phobius"/>
    </source>
</evidence>
<dbReference type="AlphaFoldDB" id="D6WXZ8"/>